<keyword evidence="20" id="KW-1185">Reference proteome</keyword>
<feature type="transmembrane region" description="Helical" evidence="17">
    <location>
        <begin position="34"/>
        <end position="56"/>
    </location>
</feature>
<keyword evidence="17" id="KW-0812">Transmembrane</keyword>
<evidence type="ECO:0000256" key="11">
    <source>
        <dbReference type="ARBA" id="ARBA00023004"/>
    </source>
</evidence>
<dbReference type="SUPFAM" id="SSF55874">
    <property type="entry name" value="ATPase domain of HSP90 chaperone/DNA topoisomerase II/histidine kinase"/>
    <property type="match status" value="1"/>
</dbReference>
<dbReference type="InterPro" id="IPR011712">
    <property type="entry name" value="Sig_transdc_His_kin_sub3_dim/P"/>
</dbReference>
<feature type="region of interest" description="Disordered" evidence="16">
    <location>
        <begin position="1"/>
        <end position="28"/>
    </location>
</feature>
<sequence length="436" mass="46019">MTATPGDLTRGPARPGPGPDPDPDPDPAPDLDEWWLTAALRAAFVLLVGGSVARLLTHDAGNARTGVVLTLLLLFAAVYLLGQVLAPASRHGERPTVRHLVWLGVVLALWLALLVLAPSATWCAVPLLFTGLHRLPVRIAVPLAGVVVLLVVGAEIRVFADTPQPGAFNPNLVAAPVALGAVATAVLVHSRRLTARQRRLIEDLVRTRGELAASERHAGILAERQRLSAEIHDTLAQSLSSQRMLLQAAERHWDTAPDTARDHVRDAAEVTGRALDEVRRFVRDLAPLDLAGSTLVPALRDLAARGGEPGTTTVEFRLDGPDPGPLPEPVEAALLRVAQGALANVREHSGATRAVLTLTCMEDRVTVDVADDGRGFDPDRAPRRGRARLRGHGLPVMQARARQAGGTLTVESAPGRGTVVTVSVPLGTGTPVGAAP</sequence>
<dbReference type="Pfam" id="PF02518">
    <property type="entry name" value="HATPase_c"/>
    <property type="match status" value="1"/>
</dbReference>
<evidence type="ECO:0000256" key="12">
    <source>
        <dbReference type="ARBA" id="ARBA00023012"/>
    </source>
</evidence>
<keyword evidence="17" id="KW-1133">Transmembrane helix</keyword>
<dbReference type="InterPro" id="IPR004358">
    <property type="entry name" value="Sig_transdc_His_kin-like_C"/>
</dbReference>
<dbReference type="CDD" id="cd16917">
    <property type="entry name" value="HATPase_UhpB-NarQ-NarX-like"/>
    <property type="match status" value="1"/>
</dbReference>
<dbReference type="Proteomes" id="UP001597023">
    <property type="component" value="Unassembled WGS sequence"/>
</dbReference>
<dbReference type="InterPro" id="IPR017205">
    <property type="entry name" value="Sig_transdc_His_kinase_ChrS"/>
</dbReference>
<keyword evidence="9" id="KW-0479">Metal-binding</keyword>
<dbReference type="PANTHER" id="PTHR24421">
    <property type="entry name" value="NITRATE/NITRITE SENSOR PROTEIN NARX-RELATED"/>
    <property type="match status" value="1"/>
</dbReference>
<dbReference type="Gene3D" id="1.20.5.1930">
    <property type="match status" value="1"/>
</dbReference>
<dbReference type="GO" id="GO:0016301">
    <property type="term" value="F:kinase activity"/>
    <property type="evidence" value="ECO:0007669"/>
    <property type="project" value="UniProtKB-KW"/>
</dbReference>
<feature type="domain" description="Histidine kinase" evidence="18">
    <location>
        <begin position="226"/>
        <end position="428"/>
    </location>
</feature>
<dbReference type="InterPro" id="IPR036890">
    <property type="entry name" value="HATPase_C_sf"/>
</dbReference>
<keyword evidence="12" id="KW-0902">Two-component regulatory system</keyword>
<reference evidence="20" key="1">
    <citation type="journal article" date="2019" name="Int. J. Syst. Evol. Microbiol.">
        <title>The Global Catalogue of Microorganisms (GCM) 10K type strain sequencing project: providing services to taxonomists for standard genome sequencing and annotation.</title>
        <authorList>
            <consortium name="The Broad Institute Genomics Platform"/>
            <consortium name="The Broad Institute Genome Sequencing Center for Infectious Disease"/>
            <person name="Wu L."/>
            <person name="Ma J."/>
        </authorList>
    </citation>
    <scope>NUCLEOTIDE SEQUENCE [LARGE SCALE GENOMIC DNA]</scope>
    <source>
        <strain evidence="20">CGMCC 4.7400</strain>
    </source>
</reference>
<dbReference type="PIRSF" id="PIRSF037434">
    <property type="entry name" value="STHK_ChrS"/>
    <property type="match status" value="1"/>
</dbReference>
<evidence type="ECO:0000256" key="17">
    <source>
        <dbReference type="SAM" id="Phobius"/>
    </source>
</evidence>
<evidence type="ECO:0000256" key="3">
    <source>
        <dbReference type="ARBA" id="ARBA00004496"/>
    </source>
</evidence>
<comment type="function">
    <text evidence="14">Member of the two-component regulatory system NreB/NreC involved in the control of dissimilatory nitrate/nitrite reduction in response to oxygen. NreB functions as a direct oxygen sensor histidine kinase which is autophosphorylated, in the absence of oxygen, probably at the conserved histidine residue, and transfers its phosphate group probably to a conserved aspartate residue of NreC. NreB/NreC activates the expression of the nitrate (narGHJI) and nitrite (nir) reductase operons, as well as the putative nitrate transporter gene narT.</text>
</comment>
<evidence type="ECO:0000256" key="9">
    <source>
        <dbReference type="ARBA" id="ARBA00022723"/>
    </source>
</evidence>
<feature type="transmembrane region" description="Helical" evidence="17">
    <location>
        <begin position="68"/>
        <end position="88"/>
    </location>
</feature>
<evidence type="ECO:0000256" key="1">
    <source>
        <dbReference type="ARBA" id="ARBA00000085"/>
    </source>
</evidence>
<evidence type="ECO:0000256" key="6">
    <source>
        <dbReference type="ARBA" id="ARBA00022485"/>
    </source>
</evidence>
<comment type="subcellular location">
    <subcellularLocation>
        <location evidence="3">Cytoplasm</location>
    </subcellularLocation>
</comment>
<dbReference type="InterPro" id="IPR050482">
    <property type="entry name" value="Sensor_HK_TwoCompSys"/>
</dbReference>
<evidence type="ECO:0000256" key="14">
    <source>
        <dbReference type="ARBA" id="ARBA00024827"/>
    </source>
</evidence>
<keyword evidence="13" id="KW-0411">Iron-sulfur</keyword>
<keyword evidence="17" id="KW-0472">Membrane</keyword>
<evidence type="ECO:0000256" key="5">
    <source>
        <dbReference type="ARBA" id="ARBA00017322"/>
    </source>
</evidence>
<feature type="transmembrane region" description="Helical" evidence="17">
    <location>
        <begin position="172"/>
        <end position="190"/>
    </location>
</feature>
<gene>
    <name evidence="19" type="ORF">ACFQZ6_33950</name>
</gene>
<keyword evidence="10 19" id="KW-0418">Kinase</keyword>
<comment type="catalytic activity">
    <reaction evidence="1">
        <text>ATP + protein L-histidine = ADP + protein N-phospho-L-histidine.</text>
        <dbReference type="EC" id="2.7.13.3"/>
    </reaction>
</comment>
<keyword evidence="8" id="KW-0808">Transferase</keyword>
<evidence type="ECO:0000313" key="20">
    <source>
        <dbReference type="Proteomes" id="UP001597023"/>
    </source>
</evidence>
<proteinExistence type="predicted"/>
<evidence type="ECO:0000256" key="10">
    <source>
        <dbReference type="ARBA" id="ARBA00022777"/>
    </source>
</evidence>
<comment type="caution">
    <text evidence="19">The sequence shown here is derived from an EMBL/GenBank/DDBJ whole genome shotgun (WGS) entry which is preliminary data.</text>
</comment>
<evidence type="ECO:0000256" key="4">
    <source>
        <dbReference type="ARBA" id="ARBA00012438"/>
    </source>
</evidence>
<evidence type="ECO:0000313" key="19">
    <source>
        <dbReference type="EMBL" id="MFD0319133.1"/>
    </source>
</evidence>
<name>A0ABW2WI62_9ACTN</name>
<evidence type="ECO:0000259" key="18">
    <source>
        <dbReference type="PROSITE" id="PS50109"/>
    </source>
</evidence>
<dbReference type="InterPro" id="IPR005467">
    <property type="entry name" value="His_kinase_dom"/>
</dbReference>
<dbReference type="PRINTS" id="PR00344">
    <property type="entry name" value="BCTRLSENSOR"/>
</dbReference>
<accession>A0ABW2WI62</accession>
<evidence type="ECO:0000256" key="13">
    <source>
        <dbReference type="ARBA" id="ARBA00023014"/>
    </source>
</evidence>
<evidence type="ECO:0000256" key="15">
    <source>
        <dbReference type="ARBA" id="ARBA00030800"/>
    </source>
</evidence>
<evidence type="ECO:0000256" key="16">
    <source>
        <dbReference type="SAM" id="MobiDB-lite"/>
    </source>
</evidence>
<feature type="transmembrane region" description="Helical" evidence="17">
    <location>
        <begin position="100"/>
        <end position="129"/>
    </location>
</feature>
<dbReference type="PANTHER" id="PTHR24421:SF62">
    <property type="entry name" value="SENSORY TRANSDUCTION HISTIDINE KINASE"/>
    <property type="match status" value="1"/>
</dbReference>
<evidence type="ECO:0000256" key="7">
    <source>
        <dbReference type="ARBA" id="ARBA00022490"/>
    </source>
</evidence>
<organism evidence="19 20">
    <name type="scientific">Streptomyces flavalbus</name>
    <dbReference type="NCBI Taxonomy" id="2665155"/>
    <lineage>
        <taxon>Bacteria</taxon>
        <taxon>Bacillati</taxon>
        <taxon>Actinomycetota</taxon>
        <taxon>Actinomycetes</taxon>
        <taxon>Kitasatosporales</taxon>
        <taxon>Streptomycetaceae</taxon>
        <taxon>Streptomyces</taxon>
    </lineage>
</organism>
<dbReference type="EMBL" id="JBHTEB010000001">
    <property type="protein sequence ID" value="MFD0319133.1"/>
    <property type="molecule type" value="Genomic_DNA"/>
</dbReference>
<keyword evidence="11" id="KW-0408">Iron</keyword>
<dbReference type="PROSITE" id="PS50109">
    <property type="entry name" value="HIS_KIN"/>
    <property type="match status" value="1"/>
</dbReference>
<dbReference type="RefSeq" id="WP_381617287.1">
    <property type="nucleotide sequence ID" value="NZ_JBHTEB010000001.1"/>
</dbReference>
<dbReference type="Pfam" id="PF07730">
    <property type="entry name" value="HisKA_3"/>
    <property type="match status" value="1"/>
</dbReference>
<evidence type="ECO:0000256" key="8">
    <source>
        <dbReference type="ARBA" id="ARBA00022679"/>
    </source>
</evidence>
<comment type="cofactor">
    <cofactor evidence="2">
        <name>[4Fe-4S] cluster</name>
        <dbReference type="ChEBI" id="CHEBI:49883"/>
    </cofactor>
</comment>
<feature type="transmembrane region" description="Helical" evidence="17">
    <location>
        <begin position="141"/>
        <end position="160"/>
    </location>
</feature>
<protein>
    <recommendedName>
        <fullName evidence="5">Oxygen sensor histidine kinase NreB</fullName>
        <ecNumber evidence="4">2.7.13.3</ecNumber>
    </recommendedName>
    <alternativeName>
        <fullName evidence="15">Nitrogen regulation protein B</fullName>
    </alternativeName>
</protein>
<dbReference type="EC" id="2.7.13.3" evidence="4"/>
<dbReference type="InterPro" id="IPR003594">
    <property type="entry name" value="HATPase_dom"/>
</dbReference>
<keyword evidence="6" id="KW-0004">4Fe-4S</keyword>
<evidence type="ECO:0000256" key="2">
    <source>
        <dbReference type="ARBA" id="ARBA00001966"/>
    </source>
</evidence>
<dbReference type="Gene3D" id="3.30.565.10">
    <property type="entry name" value="Histidine kinase-like ATPase, C-terminal domain"/>
    <property type="match status" value="1"/>
</dbReference>
<dbReference type="SMART" id="SM00387">
    <property type="entry name" value="HATPase_c"/>
    <property type="match status" value="1"/>
</dbReference>
<keyword evidence="7" id="KW-0963">Cytoplasm</keyword>